<evidence type="ECO:0000256" key="1">
    <source>
        <dbReference type="SAM" id="Phobius"/>
    </source>
</evidence>
<dbReference type="InterPro" id="IPR029044">
    <property type="entry name" value="Nucleotide-diphossugar_trans"/>
</dbReference>
<dbReference type="EMBL" id="FQXH01000017">
    <property type="protein sequence ID" value="SHH34062.1"/>
    <property type="molecule type" value="Genomic_DNA"/>
</dbReference>
<dbReference type="CDD" id="cd04186">
    <property type="entry name" value="GT_2_like_c"/>
    <property type="match status" value="1"/>
</dbReference>
<proteinExistence type="predicted"/>
<dbReference type="PANTHER" id="PTHR43179">
    <property type="entry name" value="RHAMNOSYLTRANSFERASE WBBL"/>
    <property type="match status" value="1"/>
</dbReference>
<feature type="transmembrane region" description="Helical" evidence="1">
    <location>
        <begin position="267"/>
        <end position="289"/>
    </location>
</feature>
<gene>
    <name evidence="3" type="ORF">SAMN02744040_01651</name>
</gene>
<dbReference type="SUPFAM" id="SSF53448">
    <property type="entry name" value="Nucleotide-diphospho-sugar transferases"/>
    <property type="match status" value="1"/>
</dbReference>
<dbReference type="InterPro" id="IPR001173">
    <property type="entry name" value="Glyco_trans_2-like"/>
</dbReference>
<keyword evidence="1" id="KW-0472">Membrane</keyword>
<evidence type="ECO:0000259" key="2">
    <source>
        <dbReference type="Pfam" id="PF00535"/>
    </source>
</evidence>
<dbReference type="Gene3D" id="3.90.550.10">
    <property type="entry name" value="Spore Coat Polysaccharide Biosynthesis Protein SpsA, Chain A"/>
    <property type="match status" value="1"/>
</dbReference>
<dbReference type="AlphaFoldDB" id="A0A1M5S605"/>
<name>A0A1M5S605_9FIRM</name>
<organism evidence="3 4">
    <name type="scientific">Tepidibacter thalassicus DSM 15285</name>
    <dbReference type="NCBI Taxonomy" id="1123350"/>
    <lineage>
        <taxon>Bacteria</taxon>
        <taxon>Bacillati</taxon>
        <taxon>Bacillota</taxon>
        <taxon>Clostridia</taxon>
        <taxon>Peptostreptococcales</taxon>
        <taxon>Peptostreptococcaceae</taxon>
        <taxon>Tepidibacter</taxon>
    </lineage>
</organism>
<dbReference type="RefSeq" id="WP_242939267.1">
    <property type="nucleotide sequence ID" value="NZ_FQXH01000017.1"/>
</dbReference>
<dbReference type="Pfam" id="PF00535">
    <property type="entry name" value="Glycos_transf_2"/>
    <property type="match status" value="1"/>
</dbReference>
<reference evidence="4" key="1">
    <citation type="submission" date="2016-11" db="EMBL/GenBank/DDBJ databases">
        <authorList>
            <person name="Varghese N."/>
            <person name="Submissions S."/>
        </authorList>
    </citation>
    <scope>NUCLEOTIDE SEQUENCE [LARGE SCALE GENOMIC DNA]</scope>
    <source>
        <strain evidence="4">DSM 15285</strain>
    </source>
</reference>
<protein>
    <recommendedName>
        <fullName evidence="2">Glycosyltransferase 2-like domain-containing protein</fullName>
    </recommendedName>
</protein>
<accession>A0A1M5S605</accession>
<keyword evidence="1" id="KW-1133">Transmembrane helix</keyword>
<sequence length="291" mass="34042">MLSIIIVNYKTYKLTKQTINSIIEKDHNFNYEIILVDNASNDGSVDKLEREFKQKIDDNIIKIVKNEENLGFSKANNIGIKISKGEYILTLNSDTVIVDDCLRKCLEYIKKDNNIGALGCKVLLPNGKIDKSCKRGFPTPQASLFYMLKFDRLFPNNVKFGQYNLTYLNENEINEVDSLVGAFMIVPKKVISEVGMFDEDFFMYGEDIDWCYRIKKAGYKVIYYPKAQIIHYKGSSSRKKRFKTIYEFHRAMYLFYNKHYKKEYSNLVTLIVYLGILFKLILSLLLNLFKR</sequence>
<feature type="domain" description="Glycosyltransferase 2-like" evidence="2">
    <location>
        <begin position="3"/>
        <end position="120"/>
    </location>
</feature>
<dbReference type="STRING" id="1123350.SAMN02744040_01651"/>
<keyword evidence="1" id="KW-0812">Transmembrane</keyword>
<evidence type="ECO:0000313" key="3">
    <source>
        <dbReference type="EMBL" id="SHH34062.1"/>
    </source>
</evidence>
<evidence type="ECO:0000313" key="4">
    <source>
        <dbReference type="Proteomes" id="UP000242520"/>
    </source>
</evidence>
<dbReference type="Proteomes" id="UP000242520">
    <property type="component" value="Unassembled WGS sequence"/>
</dbReference>
<keyword evidence="4" id="KW-1185">Reference proteome</keyword>
<dbReference type="PANTHER" id="PTHR43179:SF7">
    <property type="entry name" value="RHAMNOSYLTRANSFERASE WBBL"/>
    <property type="match status" value="1"/>
</dbReference>